<evidence type="ECO:0000256" key="5">
    <source>
        <dbReference type="ARBA" id="ARBA00023014"/>
    </source>
</evidence>
<gene>
    <name evidence="8" type="ORF">AKL17_4566</name>
</gene>
<evidence type="ECO:0000256" key="3">
    <source>
        <dbReference type="ARBA" id="ARBA00022679"/>
    </source>
</evidence>
<dbReference type="GO" id="GO:0051539">
    <property type="term" value="F:4 iron, 4 sulfur cluster binding"/>
    <property type="evidence" value="ECO:0007669"/>
    <property type="project" value="UniProtKB-KW"/>
</dbReference>
<feature type="binding site" evidence="6">
    <location>
        <position position="338"/>
    </location>
    <ligand>
        <name>S-adenosyl-L-methionine</name>
        <dbReference type="ChEBI" id="CHEBI:59789"/>
    </ligand>
</feature>
<dbReference type="AlphaFoldDB" id="A0A159ZA34"/>
<evidence type="ECO:0000256" key="2">
    <source>
        <dbReference type="ARBA" id="ARBA00022603"/>
    </source>
</evidence>
<dbReference type="OrthoDB" id="9804590at2"/>
<evidence type="ECO:0000256" key="1">
    <source>
        <dbReference type="ARBA" id="ARBA00022485"/>
    </source>
</evidence>
<feature type="binding site" evidence="6">
    <location>
        <position position="243"/>
    </location>
    <ligand>
        <name>S-adenosyl-L-methionine</name>
        <dbReference type="ChEBI" id="CHEBI:59789"/>
    </ligand>
</feature>
<keyword evidence="3 6" id="KW-0808">Transferase</keyword>
<keyword evidence="2 6" id="KW-0489">Methyltransferase</keyword>
<sequence length="406" mass="42201">MILTIDRLGHLGDAIAQGPEGPVYVAQALPGEVVEGTPVAGRIAAPRIVTPSPDRVRAPCPHYRACGGCSLQHASDGFVEGWKADVARLALAGQGLEAPLRPVVTSPARSRRRATLAGRRTKKGALVGFHGRASGTLTEIDGCLLLHPGLIAVLPLLRELTAAGASRQGELGLMVTLTTGGVDLAVTGGKPMDAALFAALAGFAEAGDLARLSWNGDPVALRRPPTQRFGAAEVVPASGAFLQATAEGEAALLAAVTEAVGGAGVIADLFAGSGTFALPLASRAEVHAVEGEAAALAALDAGWRRAGGLHKVSTETRDLFRRPLLPDELRRFGAVVIDPPRAGAEAQAAELARSSVPVIAAVSCNPVTFARDARMLLARGYRIDWLQVVDQFRWSPHVELVARFSR</sequence>
<evidence type="ECO:0000256" key="4">
    <source>
        <dbReference type="ARBA" id="ARBA00022691"/>
    </source>
</evidence>
<dbReference type="EMBL" id="CP012661">
    <property type="protein sequence ID" value="AMY71778.1"/>
    <property type="molecule type" value="Genomic_DNA"/>
</dbReference>
<keyword evidence="1" id="KW-0004">4Fe-4S</keyword>
<protein>
    <submittedName>
        <fullName evidence="8">23S rRNA-methyltransferase RumA</fullName>
    </submittedName>
</protein>
<keyword evidence="4 6" id="KW-0949">S-adenosyl-L-methionine</keyword>
<dbReference type="InterPro" id="IPR012340">
    <property type="entry name" value="NA-bd_OB-fold"/>
</dbReference>
<accession>A0A159ZA34</accession>
<keyword evidence="5" id="KW-0411">Iron-sulfur</keyword>
<name>A0A159ZA34_9RHOB</name>
<evidence type="ECO:0000256" key="6">
    <source>
        <dbReference type="PROSITE-ProRule" id="PRU01024"/>
    </source>
</evidence>
<feature type="binding site" evidence="6">
    <location>
        <position position="290"/>
    </location>
    <ligand>
        <name>S-adenosyl-L-methionine</name>
        <dbReference type="ChEBI" id="CHEBI:59789"/>
    </ligand>
</feature>
<organism evidence="8 9">
    <name type="scientific">Frigidibacter mobilis</name>
    <dbReference type="NCBI Taxonomy" id="1335048"/>
    <lineage>
        <taxon>Bacteria</taxon>
        <taxon>Pseudomonadati</taxon>
        <taxon>Pseudomonadota</taxon>
        <taxon>Alphaproteobacteria</taxon>
        <taxon>Rhodobacterales</taxon>
        <taxon>Paracoccaceae</taxon>
        <taxon>Frigidibacter</taxon>
    </lineage>
</organism>
<dbReference type="Gene3D" id="2.40.50.1070">
    <property type="match status" value="1"/>
</dbReference>
<dbReference type="GO" id="GO:0070041">
    <property type="term" value="F:rRNA (uridine-C5-)-methyltransferase activity"/>
    <property type="evidence" value="ECO:0007669"/>
    <property type="project" value="TreeGrafter"/>
</dbReference>
<dbReference type="InterPro" id="IPR030390">
    <property type="entry name" value="MeTrfase_TrmA_AS"/>
</dbReference>
<dbReference type="Gene3D" id="3.40.50.150">
    <property type="entry name" value="Vaccinia Virus protein VP39"/>
    <property type="match status" value="1"/>
</dbReference>
<proteinExistence type="inferred from homology"/>
<evidence type="ECO:0000313" key="9">
    <source>
        <dbReference type="Proteomes" id="UP000076128"/>
    </source>
</evidence>
<feature type="active site" description="Nucleophile" evidence="6">
    <location>
        <position position="364"/>
    </location>
</feature>
<keyword evidence="1" id="KW-0479">Metal-binding</keyword>
<dbReference type="PANTHER" id="PTHR11061">
    <property type="entry name" value="RNA M5U METHYLTRANSFERASE"/>
    <property type="match status" value="1"/>
</dbReference>
<dbReference type="InterPro" id="IPR010280">
    <property type="entry name" value="U5_MeTrfase_fam"/>
</dbReference>
<feature type="binding site" evidence="6">
    <location>
        <position position="270"/>
    </location>
    <ligand>
        <name>S-adenosyl-L-methionine</name>
        <dbReference type="ChEBI" id="CHEBI:59789"/>
    </ligand>
</feature>
<evidence type="ECO:0000256" key="7">
    <source>
        <dbReference type="PROSITE-ProRule" id="PRU10015"/>
    </source>
</evidence>
<dbReference type="RefSeq" id="WP_066817463.1">
    <property type="nucleotide sequence ID" value="NZ_CP012661.1"/>
</dbReference>
<dbReference type="SUPFAM" id="SSF53335">
    <property type="entry name" value="S-adenosyl-L-methionine-dependent methyltransferases"/>
    <property type="match status" value="1"/>
</dbReference>
<dbReference type="PROSITE" id="PS01230">
    <property type="entry name" value="TRMA_1"/>
    <property type="match status" value="1"/>
</dbReference>
<reference evidence="8 9" key="1">
    <citation type="submission" date="2015-09" db="EMBL/GenBank/DDBJ databases">
        <title>Complete genome sequence of Defluviimonas alba cai42t isolated from an oilfield in Xinjiang.</title>
        <authorList>
            <person name="Geng S."/>
            <person name="Pan X."/>
            <person name="Wu X."/>
        </authorList>
    </citation>
    <scope>NUCLEOTIDE SEQUENCE [LARGE SCALE GENOMIC DNA]</scope>
    <source>
        <strain evidence="9">cai42</strain>
    </source>
</reference>
<dbReference type="KEGG" id="daa:AKL17_4566"/>
<feature type="active site" evidence="7">
    <location>
        <position position="364"/>
    </location>
</feature>
<keyword evidence="1" id="KW-0408">Iron</keyword>
<dbReference type="PATRIC" id="fig|1335048.3.peg.4740"/>
<evidence type="ECO:0000313" key="8">
    <source>
        <dbReference type="EMBL" id="AMY71778.1"/>
    </source>
</evidence>
<dbReference type="Pfam" id="PF05958">
    <property type="entry name" value="tRNA_U5-meth_tr"/>
    <property type="match status" value="1"/>
</dbReference>
<dbReference type="PROSITE" id="PS51687">
    <property type="entry name" value="SAM_MT_RNA_M5U"/>
    <property type="match status" value="1"/>
</dbReference>
<dbReference type="Gene3D" id="2.40.50.140">
    <property type="entry name" value="Nucleic acid-binding proteins"/>
    <property type="match status" value="1"/>
</dbReference>
<dbReference type="Proteomes" id="UP000076128">
    <property type="component" value="Chromosome"/>
</dbReference>
<keyword evidence="9" id="KW-1185">Reference proteome</keyword>
<dbReference type="InterPro" id="IPR029063">
    <property type="entry name" value="SAM-dependent_MTases_sf"/>
</dbReference>
<comment type="similarity">
    <text evidence="6">Belongs to the class I-like SAM-binding methyltransferase superfamily. RNA M5U methyltransferase family.</text>
</comment>
<dbReference type="PANTHER" id="PTHR11061:SF49">
    <property type="entry name" value="23S RRNA (URACIL(1939)-C(5))-METHYLTRANSFERASE RLMD"/>
    <property type="match status" value="1"/>
</dbReference>
<dbReference type="GO" id="GO:0070475">
    <property type="term" value="P:rRNA base methylation"/>
    <property type="evidence" value="ECO:0007669"/>
    <property type="project" value="TreeGrafter"/>
</dbReference>
<dbReference type="STRING" id="1335048.AKL17_4566"/>